<dbReference type="PANTHER" id="PTHR38795:SF1">
    <property type="entry name" value="DUF6604 DOMAIN-CONTAINING PROTEIN"/>
    <property type="match status" value="1"/>
</dbReference>
<dbReference type="PANTHER" id="PTHR38795">
    <property type="entry name" value="DUF6604 DOMAIN-CONTAINING PROTEIN"/>
    <property type="match status" value="1"/>
</dbReference>
<feature type="region of interest" description="Disordered" evidence="1">
    <location>
        <begin position="47"/>
        <end position="77"/>
    </location>
</feature>
<dbReference type="EMBL" id="ML769571">
    <property type="protein sequence ID" value="KAE9393456.1"/>
    <property type="molecule type" value="Genomic_DNA"/>
</dbReference>
<evidence type="ECO:0000313" key="4">
    <source>
        <dbReference type="Proteomes" id="UP000799118"/>
    </source>
</evidence>
<dbReference type="InterPro" id="IPR046539">
    <property type="entry name" value="DUF6604"/>
</dbReference>
<evidence type="ECO:0000256" key="1">
    <source>
        <dbReference type="SAM" id="MobiDB-lite"/>
    </source>
</evidence>
<proteinExistence type="predicted"/>
<dbReference type="Proteomes" id="UP000799118">
    <property type="component" value="Unassembled WGS sequence"/>
</dbReference>
<feature type="domain" description="DUF6604" evidence="2">
    <location>
        <begin position="15"/>
        <end position="289"/>
    </location>
</feature>
<organism evidence="3 4">
    <name type="scientific">Gymnopus androsaceus JB14</name>
    <dbReference type="NCBI Taxonomy" id="1447944"/>
    <lineage>
        <taxon>Eukaryota</taxon>
        <taxon>Fungi</taxon>
        <taxon>Dikarya</taxon>
        <taxon>Basidiomycota</taxon>
        <taxon>Agaricomycotina</taxon>
        <taxon>Agaricomycetes</taxon>
        <taxon>Agaricomycetidae</taxon>
        <taxon>Agaricales</taxon>
        <taxon>Marasmiineae</taxon>
        <taxon>Omphalotaceae</taxon>
        <taxon>Gymnopus</taxon>
    </lineage>
</organism>
<accession>A0A6A4H6N0</accession>
<protein>
    <recommendedName>
        <fullName evidence="2">DUF6604 domain-containing protein</fullName>
    </recommendedName>
</protein>
<name>A0A6A4H6N0_9AGAR</name>
<keyword evidence="4" id="KW-1185">Reference proteome</keyword>
<gene>
    <name evidence="3" type="ORF">BT96DRAFT_218130</name>
</gene>
<evidence type="ECO:0000313" key="3">
    <source>
        <dbReference type="EMBL" id="KAE9393456.1"/>
    </source>
</evidence>
<dbReference type="AlphaFoldDB" id="A0A6A4H6N0"/>
<reference evidence="3" key="1">
    <citation type="journal article" date="2019" name="Environ. Microbiol.">
        <title>Fungal ecological strategies reflected in gene transcription - a case study of two litter decomposers.</title>
        <authorList>
            <person name="Barbi F."/>
            <person name="Kohler A."/>
            <person name="Barry K."/>
            <person name="Baskaran P."/>
            <person name="Daum C."/>
            <person name="Fauchery L."/>
            <person name="Ihrmark K."/>
            <person name="Kuo A."/>
            <person name="LaButti K."/>
            <person name="Lipzen A."/>
            <person name="Morin E."/>
            <person name="Grigoriev I.V."/>
            <person name="Henrissat B."/>
            <person name="Lindahl B."/>
            <person name="Martin F."/>
        </authorList>
    </citation>
    <scope>NUCLEOTIDE SEQUENCE</scope>
    <source>
        <strain evidence="3">JB14</strain>
    </source>
</reference>
<evidence type="ECO:0000259" key="2">
    <source>
        <dbReference type="Pfam" id="PF20253"/>
    </source>
</evidence>
<sequence>MSAMSSPLFQTSLSKYKDLNARFLKWLSSRAEDLKITSLDDLDLDEPTHISSSKKGSQGRGKNGSTPKQKSPLPTSMRIKDLERLTNKIIQTTNSKVPEAVFTVLDQIIEFRVEIGLLYSRQEPLPRALMECNHRHQHFIESLKKIRRMLEVCPTNRPRKASIKAWKFMSLRGLEGDSNVSTSGASAVPVLDEDWLPENLKGKAKKREEPITPMIDRPLSEFSLLADGDNSADEVELFVWMFFHDLARLRDHVRGVWKQYCRKEIALVTASYITTQTVDIMKVMEKDFCQSHAQVFGGRVDYVEMMKVMFHMKPSLDLRGVLAKLLDMDLSIIDFTMARTFWCLWHFGSLVVVDKITPPTRRVWHPKAGSFPTFHPEAERSSMDDEQLVTEDIAILMPQLWEVGLQCITSGTEEGRKHTGGITIIDERVLTEDMRTFIIDRSRPKPLHLIFQWAMYKDIVLVSRTQLKRALDELHDFARHIISSAKSWMTLCNLNYAHCEMSPVRSMVEDLVERIEASVLEDYLALWKLVNQVAKSLVPYQVWHYNPWACGEVLFSLLDKTHFITVEMANGTRYLGSAVHLYHALRVYERIPPSRTWDRILGFVQRKVFGDHLPVKGECARSFRAFSESPGALRVSRTSRSNFQEHGTGVLPTNYGGSFTGGLPQRRLSQLTNLIVELFRSAGNRVLDPPLRFDALAVLTMLHQQLESDMAETLLALDLFAAEKLSFSILQRWANRNRAQEAFTGYFIYGPGANWKNVLIPGYTLLIVEHPNAMKHGQSHAIEYQEIAELLLMEAVGSWEEEEISDARIFHFM</sequence>
<dbReference type="OrthoDB" id="2834051at2759"/>
<dbReference type="Pfam" id="PF20253">
    <property type="entry name" value="DUF6604"/>
    <property type="match status" value="1"/>
</dbReference>